<feature type="domain" description="Peptidoglycan binding-like" evidence="2">
    <location>
        <begin position="26"/>
        <end position="81"/>
    </location>
</feature>
<name>A0ABY4CP00_9BACL</name>
<evidence type="ECO:0000256" key="1">
    <source>
        <dbReference type="SAM" id="MobiDB-lite"/>
    </source>
</evidence>
<proteinExistence type="predicted"/>
<sequence length="249" mass="28884">MARNKRKNIDELPQYSFHDIRLGDTGKAVAFTQWVLKQLGWYNGNIDGIFGQKTLMAVRKFQTAHNLTVSGVVDRPMRYALYGEAVDKGILKAMPTPYYVNNWKIKDQATETSHETTPGTSTPILEYSTDETSPQTGTVVAPTTPEQTEYLPEEYQTPPQPTITQQPITPQYTVPSQPFMAPQHPNISPYGNLWPPMNTDNSQSFELPYGMTNYWNQVFEQQQRDYMQYYSMYRWNGFDPYPYWIPWYS</sequence>
<accession>A0ABY4CP00</accession>
<keyword evidence="4" id="KW-1185">Reference proteome</keyword>
<organism evidence="3 4">
    <name type="scientific">Fodinisporobacter ferrooxydans</name>
    <dbReference type="NCBI Taxonomy" id="2901836"/>
    <lineage>
        <taxon>Bacteria</taxon>
        <taxon>Bacillati</taxon>
        <taxon>Bacillota</taxon>
        <taxon>Bacilli</taxon>
        <taxon>Bacillales</taxon>
        <taxon>Alicyclobacillaceae</taxon>
        <taxon>Fodinisporobacter</taxon>
    </lineage>
</organism>
<feature type="region of interest" description="Disordered" evidence="1">
    <location>
        <begin position="109"/>
        <end position="140"/>
    </location>
</feature>
<dbReference type="EMBL" id="CP089291">
    <property type="protein sequence ID" value="UOF92207.1"/>
    <property type="molecule type" value="Genomic_DNA"/>
</dbReference>
<dbReference type="SUPFAM" id="SSF47090">
    <property type="entry name" value="PGBD-like"/>
    <property type="match status" value="1"/>
</dbReference>
<dbReference type="Proteomes" id="UP000830167">
    <property type="component" value="Chromosome"/>
</dbReference>
<evidence type="ECO:0000313" key="4">
    <source>
        <dbReference type="Proteomes" id="UP000830167"/>
    </source>
</evidence>
<dbReference type="InterPro" id="IPR002477">
    <property type="entry name" value="Peptidoglycan-bd-like"/>
</dbReference>
<dbReference type="InterPro" id="IPR036366">
    <property type="entry name" value="PGBDSf"/>
</dbReference>
<dbReference type="RefSeq" id="WP_347438893.1">
    <property type="nucleotide sequence ID" value="NZ_CP089291.1"/>
</dbReference>
<reference evidence="3" key="1">
    <citation type="submission" date="2021-12" db="EMBL/GenBank/DDBJ databases">
        <title>Alicyclobacillaceae gen. nov., sp. nov., isolated from chalcocite enrichment system.</title>
        <authorList>
            <person name="Jiang Z."/>
        </authorList>
    </citation>
    <scope>NUCLEOTIDE SEQUENCE</scope>
    <source>
        <strain evidence="3">MYW30-H2</strain>
    </source>
</reference>
<dbReference type="Gene3D" id="1.10.101.10">
    <property type="entry name" value="PGBD-like superfamily/PGBD"/>
    <property type="match status" value="1"/>
</dbReference>
<evidence type="ECO:0000313" key="3">
    <source>
        <dbReference type="EMBL" id="UOF92207.1"/>
    </source>
</evidence>
<protein>
    <submittedName>
        <fullName evidence="3">Peptidoglycan-binding protein</fullName>
    </submittedName>
</protein>
<dbReference type="Pfam" id="PF01471">
    <property type="entry name" value="PG_binding_1"/>
    <property type="match status" value="1"/>
</dbReference>
<dbReference type="InterPro" id="IPR036365">
    <property type="entry name" value="PGBD-like_sf"/>
</dbReference>
<gene>
    <name evidence="3" type="ORF">LSG31_08600</name>
</gene>
<evidence type="ECO:0000259" key="2">
    <source>
        <dbReference type="Pfam" id="PF01471"/>
    </source>
</evidence>